<name>A0A1S0TZA1_LOALO</name>
<dbReference type="OMA" id="HEFGAHD"/>
<reference evidence="1" key="1">
    <citation type="submission" date="2012-04" db="EMBL/GenBank/DDBJ databases">
        <title>The Genome Sequence of Loa loa.</title>
        <authorList>
            <consortium name="The Broad Institute Genome Sequencing Platform"/>
            <consortium name="Broad Institute Genome Sequencing Center for Infectious Disease"/>
            <person name="Nutman T.B."/>
            <person name="Fink D.L."/>
            <person name="Russ C."/>
            <person name="Young S."/>
            <person name="Zeng Q."/>
            <person name="Gargeya S."/>
            <person name="Alvarado L."/>
            <person name="Berlin A."/>
            <person name="Chapman S.B."/>
            <person name="Chen Z."/>
            <person name="Freedman E."/>
            <person name="Gellesch M."/>
            <person name="Goldberg J."/>
            <person name="Griggs A."/>
            <person name="Gujja S."/>
            <person name="Heilman E.R."/>
            <person name="Heiman D."/>
            <person name="Howarth C."/>
            <person name="Mehta T."/>
            <person name="Neiman D."/>
            <person name="Pearson M."/>
            <person name="Roberts A."/>
            <person name="Saif S."/>
            <person name="Shea T."/>
            <person name="Shenoy N."/>
            <person name="Sisk P."/>
            <person name="Stolte C."/>
            <person name="Sykes S."/>
            <person name="White J."/>
            <person name="Yandava C."/>
            <person name="Haas B."/>
            <person name="Henn M.R."/>
            <person name="Nusbaum C."/>
            <person name="Birren B."/>
        </authorList>
    </citation>
    <scope>NUCLEOTIDE SEQUENCE [LARGE SCALE GENOMIC DNA]</scope>
</reference>
<dbReference type="OrthoDB" id="10294731at2759"/>
<dbReference type="EMBL" id="JH712073">
    <property type="protein sequence ID" value="EFO22465.1"/>
    <property type="molecule type" value="Genomic_DNA"/>
</dbReference>
<dbReference type="InParanoid" id="A0A1S0TZA1"/>
<dbReference type="KEGG" id="loa:LOAG_06020"/>
<dbReference type="GeneID" id="9943429"/>
<dbReference type="AlphaFoldDB" id="A0A1S0TZA1"/>
<sequence length="65" mass="7383">MLVCQVLLIEACMPKIDEIFSKFNRMKKPCTDSRRRTIRVGRNPGRIVAVYDFGAHDGKSLSILS</sequence>
<dbReference type="CTD" id="9943429"/>
<gene>
    <name evidence="1" type="ORF">LOAG_06020</name>
</gene>
<organism evidence="1">
    <name type="scientific">Loa loa</name>
    <name type="common">Eye worm</name>
    <name type="synonym">Filaria loa</name>
    <dbReference type="NCBI Taxonomy" id="7209"/>
    <lineage>
        <taxon>Eukaryota</taxon>
        <taxon>Metazoa</taxon>
        <taxon>Ecdysozoa</taxon>
        <taxon>Nematoda</taxon>
        <taxon>Chromadorea</taxon>
        <taxon>Rhabditida</taxon>
        <taxon>Spirurina</taxon>
        <taxon>Spiruromorpha</taxon>
        <taxon>Filarioidea</taxon>
        <taxon>Onchocercidae</taxon>
        <taxon>Loa</taxon>
    </lineage>
</organism>
<proteinExistence type="predicted"/>
<dbReference type="RefSeq" id="XP_003141604.1">
    <property type="nucleotide sequence ID" value="XM_003141556.2"/>
</dbReference>
<evidence type="ECO:0000313" key="1">
    <source>
        <dbReference type="EMBL" id="EFO22465.1"/>
    </source>
</evidence>
<accession>A0A1S0TZA1</accession>
<protein>
    <submittedName>
        <fullName evidence="1">Uncharacterized protein</fullName>
    </submittedName>
</protein>